<evidence type="ECO:0000313" key="9">
    <source>
        <dbReference type="Proteomes" id="UP000824469"/>
    </source>
</evidence>
<dbReference type="Pfam" id="PF17917">
    <property type="entry name" value="RT_RNaseH"/>
    <property type="match status" value="1"/>
</dbReference>
<proteinExistence type="predicted"/>
<dbReference type="EMBL" id="JAHRHJ020000008">
    <property type="protein sequence ID" value="KAH9306121.1"/>
    <property type="molecule type" value="Genomic_DNA"/>
</dbReference>
<dbReference type="SUPFAM" id="SSF56672">
    <property type="entry name" value="DNA/RNA polymerases"/>
    <property type="match status" value="1"/>
</dbReference>
<evidence type="ECO:0000256" key="3">
    <source>
        <dbReference type="ARBA" id="ARBA00022722"/>
    </source>
</evidence>
<dbReference type="AlphaFoldDB" id="A0AA38FLJ4"/>
<organism evidence="8 9">
    <name type="scientific">Taxus chinensis</name>
    <name type="common">Chinese yew</name>
    <name type="synonym">Taxus wallichiana var. chinensis</name>
    <dbReference type="NCBI Taxonomy" id="29808"/>
    <lineage>
        <taxon>Eukaryota</taxon>
        <taxon>Viridiplantae</taxon>
        <taxon>Streptophyta</taxon>
        <taxon>Embryophyta</taxon>
        <taxon>Tracheophyta</taxon>
        <taxon>Spermatophyta</taxon>
        <taxon>Pinopsida</taxon>
        <taxon>Pinidae</taxon>
        <taxon>Conifers II</taxon>
        <taxon>Cupressales</taxon>
        <taxon>Taxaceae</taxon>
        <taxon>Taxus</taxon>
    </lineage>
</organism>
<feature type="non-terminal residue" evidence="8">
    <location>
        <position position="1"/>
    </location>
</feature>
<dbReference type="InterPro" id="IPR043502">
    <property type="entry name" value="DNA/RNA_pol_sf"/>
</dbReference>
<feature type="domain" description="Reverse transcriptase RNase H-like" evidence="7">
    <location>
        <begin position="6"/>
        <end position="67"/>
    </location>
</feature>
<keyword evidence="2" id="KW-0548">Nucleotidyltransferase</keyword>
<evidence type="ECO:0000256" key="6">
    <source>
        <dbReference type="ARBA" id="ARBA00022918"/>
    </source>
</evidence>
<dbReference type="GO" id="GO:0004519">
    <property type="term" value="F:endonuclease activity"/>
    <property type="evidence" value="ECO:0007669"/>
    <property type="project" value="UniProtKB-KW"/>
</dbReference>
<dbReference type="InterPro" id="IPR041373">
    <property type="entry name" value="RT_RNaseH"/>
</dbReference>
<accession>A0AA38FLJ4</accession>
<keyword evidence="3" id="KW-0540">Nuclease</keyword>
<gene>
    <name evidence="8" type="ORF">KI387_010525</name>
</gene>
<feature type="non-terminal residue" evidence="8">
    <location>
        <position position="72"/>
    </location>
</feature>
<dbReference type="GO" id="GO:0016787">
    <property type="term" value="F:hydrolase activity"/>
    <property type="evidence" value="ECO:0007669"/>
    <property type="project" value="UniProtKB-KW"/>
</dbReference>
<evidence type="ECO:0000256" key="4">
    <source>
        <dbReference type="ARBA" id="ARBA00022759"/>
    </source>
</evidence>
<keyword evidence="5" id="KW-0378">Hydrolase</keyword>
<reference evidence="8 9" key="1">
    <citation type="journal article" date="2021" name="Nat. Plants">
        <title>The Taxus genome provides insights into paclitaxel biosynthesis.</title>
        <authorList>
            <person name="Xiong X."/>
            <person name="Gou J."/>
            <person name="Liao Q."/>
            <person name="Li Y."/>
            <person name="Zhou Q."/>
            <person name="Bi G."/>
            <person name="Li C."/>
            <person name="Du R."/>
            <person name="Wang X."/>
            <person name="Sun T."/>
            <person name="Guo L."/>
            <person name="Liang H."/>
            <person name="Lu P."/>
            <person name="Wu Y."/>
            <person name="Zhang Z."/>
            <person name="Ro D.K."/>
            <person name="Shang Y."/>
            <person name="Huang S."/>
            <person name="Yan J."/>
        </authorList>
    </citation>
    <scope>NUCLEOTIDE SEQUENCE [LARGE SCALE GENOMIC DNA]</scope>
    <source>
        <strain evidence="8">Ta-2019</strain>
    </source>
</reference>
<evidence type="ECO:0000256" key="1">
    <source>
        <dbReference type="ARBA" id="ARBA00022679"/>
    </source>
</evidence>
<comment type="caution">
    <text evidence="8">The sequence shown here is derived from an EMBL/GenBank/DDBJ whole genome shotgun (WGS) entry which is preliminary data.</text>
</comment>
<protein>
    <recommendedName>
        <fullName evidence="7">Reverse transcriptase RNase H-like domain-containing protein</fullName>
    </recommendedName>
</protein>
<keyword evidence="6" id="KW-0695">RNA-directed DNA polymerase</keyword>
<sequence length="72" mass="8245">MHLRITVSAILMQNNSKDIESPIDFMSSPLKPHELNMSQLEKHAFSVVKVVKNFHYYILNSHIVVLVPETAI</sequence>
<evidence type="ECO:0000313" key="8">
    <source>
        <dbReference type="EMBL" id="KAH9306121.1"/>
    </source>
</evidence>
<keyword evidence="1" id="KW-0808">Transferase</keyword>
<evidence type="ECO:0000256" key="5">
    <source>
        <dbReference type="ARBA" id="ARBA00022801"/>
    </source>
</evidence>
<dbReference type="Proteomes" id="UP000824469">
    <property type="component" value="Unassembled WGS sequence"/>
</dbReference>
<keyword evidence="9" id="KW-1185">Reference proteome</keyword>
<keyword evidence="4" id="KW-0255">Endonuclease</keyword>
<name>A0AA38FLJ4_TAXCH</name>
<evidence type="ECO:0000256" key="2">
    <source>
        <dbReference type="ARBA" id="ARBA00022695"/>
    </source>
</evidence>
<evidence type="ECO:0000259" key="7">
    <source>
        <dbReference type="Pfam" id="PF17917"/>
    </source>
</evidence>
<dbReference type="GO" id="GO:0003964">
    <property type="term" value="F:RNA-directed DNA polymerase activity"/>
    <property type="evidence" value="ECO:0007669"/>
    <property type="project" value="UniProtKB-KW"/>
</dbReference>